<reference evidence="4" key="2">
    <citation type="submission" date="2013-04" db="EMBL/GenBank/DDBJ databases">
        <title>Genomic mechanisms accounting for the adaptation to parasitism in nematode-trapping fungi.</title>
        <authorList>
            <person name="Ahren D.G."/>
        </authorList>
    </citation>
    <scope>NUCLEOTIDE SEQUENCE [LARGE SCALE GENOMIC DNA]</scope>
    <source>
        <strain evidence="4">CBS 200.50</strain>
    </source>
</reference>
<protein>
    <submittedName>
        <fullName evidence="3">Uncharacterized protein</fullName>
    </submittedName>
</protein>
<dbReference type="Pfam" id="PF11327">
    <property type="entry name" value="Egh16-like"/>
    <property type="match status" value="1"/>
</dbReference>
<keyword evidence="2" id="KW-0732">Signal</keyword>
<keyword evidence="4" id="KW-1185">Reference proteome</keyword>
<feature type="chain" id="PRO_5004548249" evidence="2">
    <location>
        <begin position="22"/>
        <end position="295"/>
    </location>
</feature>
<organism evidence="3 4">
    <name type="scientific">Dactylellina haptotyla (strain CBS 200.50)</name>
    <name type="common">Nematode-trapping fungus</name>
    <name type="synonym">Monacrosporium haptotylum</name>
    <dbReference type="NCBI Taxonomy" id="1284197"/>
    <lineage>
        <taxon>Eukaryota</taxon>
        <taxon>Fungi</taxon>
        <taxon>Dikarya</taxon>
        <taxon>Ascomycota</taxon>
        <taxon>Pezizomycotina</taxon>
        <taxon>Orbiliomycetes</taxon>
        <taxon>Orbiliales</taxon>
        <taxon>Orbiliaceae</taxon>
        <taxon>Dactylellina</taxon>
    </lineage>
</organism>
<dbReference type="AlphaFoldDB" id="S8B812"/>
<reference evidence="3 4" key="1">
    <citation type="journal article" date="2013" name="PLoS Genet.">
        <title>Genomic mechanisms accounting for the adaptation to parasitism in nematode-trapping fungi.</title>
        <authorList>
            <person name="Meerupati T."/>
            <person name="Andersson K.M."/>
            <person name="Friman E."/>
            <person name="Kumar D."/>
            <person name="Tunlid A."/>
            <person name="Ahren D."/>
        </authorList>
    </citation>
    <scope>NUCLEOTIDE SEQUENCE [LARGE SCALE GENOMIC DNA]</scope>
    <source>
        <strain evidence="3 4">CBS 200.50</strain>
    </source>
</reference>
<dbReference type="PANTHER" id="PTHR34618">
    <property type="entry name" value="SURFACE PROTEIN MAS1, PUTATIVE-RELATED"/>
    <property type="match status" value="1"/>
</dbReference>
<feature type="signal peptide" evidence="2">
    <location>
        <begin position="1"/>
        <end position="21"/>
    </location>
</feature>
<dbReference type="PANTHER" id="PTHR34618:SF4">
    <property type="entry name" value="CAS1"/>
    <property type="match status" value="1"/>
</dbReference>
<dbReference type="HOGENOM" id="CLU_047729_3_2_1"/>
<feature type="region of interest" description="Disordered" evidence="1">
    <location>
        <begin position="220"/>
        <end position="295"/>
    </location>
</feature>
<evidence type="ECO:0000313" key="3">
    <source>
        <dbReference type="EMBL" id="EPS35153.1"/>
    </source>
</evidence>
<feature type="compositionally biased region" description="Basic and acidic residues" evidence="1">
    <location>
        <begin position="242"/>
        <end position="251"/>
    </location>
</feature>
<dbReference type="EMBL" id="AQGS01001233">
    <property type="protein sequence ID" value="EPS35153.1"/>
    <property type="molecule type" value="Genomic_DNA"/>
</dbReference>
<dbReference type="OrthoDB" id="3241054at2759"/>
<proteinExistence type="predicted"/>
<name>S8B812_DACHA</name>
<dbReference type="Proteomes" id="UP000015100">
    <property type="component" value="Unassembled WGS sequence"/>
</dbReference>
<evidence type="ECO:0000256" key="2">
    <source>
        <dbReference type="SAM" id="SignalP"/>
    </source>
</evidence>
<evidence type="ECO:0000256" key="1">
    <source>
        <dbReference type="SAM" id="MobiDB-lite"/>
    </source>
</evidence>
<sequence length="295" mass="31635">MRFYTPFFALTAASVIPSVIGHCLVVDTVGDAGRAHGYGLGVNFATPRDGTGTAFQKDVTVFGETTVGLAKGCGKTHMQADRYLPGQPGYDPAPDQPNTVKPMVEKMVTMGSIPMCSAGGYLNVTFHQINGDGAGPFTCMIDQTGMASKFTKITVKKQADGINGANAGALVKNLLIVNIPADVKCTGTFGSKKNVCMIRCQNPSANGPFGACIPFELKVTAPPPPPPPPVEEDAPADEETTDDAKMKRDLTDEQMDFIMGGEYFTPEQKARMRKSSPPKKFNKWKNRKNRKAHGN</sequence>
<dbReference type="eggNOG" id="ENOG502SPZG">
    <property type="taxonomic scope" value="Eukaryota"/>
</dbReference>
<dbReference type="InterPro" id="IPR021476">
    <property type="entry name" value="Egh16-like"/>
</dbReference>
<gene>
    <name evidence="3" type="ORF">H072_11413</name>
</gene>
<feature type="compositionally biased region" description="Acidic residues" evidence="1">
    <location>
        <begin position="230"/>
        <end position="241"/>
    </location>
</feature>
<feature type="compositionally biased region" description="Basic residues" evidence="1">
    <location>
        <begin position="271"/>
        <end position="295"/>
    </location>
</feature>
<evidence type="ECO:0000313" key="4">
    <source>
        <dbReference type="Proteomes" id="UP000015100"/>
    </source>
</evidence>
<accession>S8B812</accession>
<comment type="caution">
    <text evidence="3">The sequence shown here is derived from an EMBL/GenBank/DDBJ whole genome shotgun (WGS) entry which is preliminary data.</text>
</comment>